<organism evidence="2 3">
    <name type="scientific">Gymnopus androsaceus JB14</name>
    <dbReference type="NCBI Taxonomy" id="1447944"/>
    <lineage>
        <taxon>Eukaryota</taxon>
        <taxon>Fungi</taxon>
        <taxon>Dikarya</taxon>
        <taxon>Basidiomycota</taxon>
        <taxon>Agaricomycotina</taxon>
        <taxon>Agaricomycetes</taxon>
        <taxon>Agaricomycetidae</taxon>
        <taxon>Agaricales</taxon>
        <taxon>Marasmiineae</taxon>
        <taxon>Omphalotaceae</taxon>
        <taxon>Gymnopus</taxon>
    </lineage>
</organism>
<dbReference type="AlphaFoldDB" id="A0A6A4IGR8"/>
<name>A0A6A4IGR8_9AGAR</name>
<sequence length="107" mass="12664">MYHELSVFVCVAYTSSWCSSSSAATTSSHNPDHPLCMKLRQKRNFTLEKRKRRALVILELLHKTWRPRDDASGESCWHQQENDEEEERRRENVEDADVEEDEQIREA</sequence>
<keyword evidence="3" id="KW-1185">Reference proteome</keyword>
<accession>A0A6A4IGR8</accession>
<dbReference type="Proteomes" id="UP000799118">
    <property type="component" value="Unassembled WGS sequence"/>
</dbReference>
<evidence type="ECO:0000256" key="1">
    <source>
        <dbReference type="SAM" id="MobiDB-lite"/>
    </source>
</evidence>
<feature type="region of interest" description="Disordered" evidence="1">
    <location>
        <begin position="67"/>
        <end position="107"/>
    </location>
</feature>
<feature type="compositionally biased region" description="Acidic residues" evidence="1">
    <location>
        <begin position="94"/>
        <end position="107"/>
    </location>
</feature>
<gene>
    <name evidence="2" type="ORF">BT96DRAFT_912104</name>
</gene>
<protein>
    <submittedName>
        <fullName evidence="2">Uncharacterized protein</fullName>
    </submittedName>
</protein>
<reference evidence="2" key="1">
    <citation type="journal article" date="2019" name="Environ. Microbiol.">
        <title>Fungal ecological strategies reflected in gene transcription - a case study of two litter decomposers.</title>
        <authorList>
            <person name="Barbi F."/>
            <person name="Kohler A."/>
            <person name="Barry K."/>
            <person name="Baskaran P."/>
            <person name="Daum C."/>
            <person name="Fauchery L."/>
            <person name="Ihrmark K."/>
            <person name="Kuo A."/>
            <person name="LaButti K."/>
            <person name="Lipzen A."/>
            <person name="Morin E."/>
            <person name="Grigoriev I.V."/>
            <person name="Henrissat B."/>
            <person name="Lindahl B."/>
            <person name="Martin F."/>
        </authorList>
    </citation>
    <scope>NUCLEOTIDE SEQUENCE</scope>
    <source>
        <strain evidence="2">JB14</strain>
    </source>
</reference>
<evidence type="ECO:0000313" key="3">
    <source>
        <dbReference type="Proteomes" id="UP000799118"/>
    </source>
</evidence>
<proteinExistence type="predicted"/>
<dbReference type="EMBL" id="ML769383">
    <property type="protein sequence ID" value="KAE9411572.1"/>
    <property type="molecule type" value="Genomic_DNA"/>
</dbReference>
<evidence type="ECO:0000313" key="2">
    <source>
        <dbReference type="EMBL" id="KAE9411572.1"/>
    </source>
</evidence>